<evidence type="ECO:0000256" key="1">
    <source>
        <dbReference type="ARBA" id="ARBA00022741"/>
    </source>
</evidence>
<dbReference type="InterPro" id="IPR016032">
    <property type="entry name" value="Sig_transdc_resp-reg_C-effctor"/>
</dbReference>
<dbReference type="InterPro" id="IPR041664">
    <property type="entry name" value="AAA_16"/>
</dbReference>
<dbReference type="GO" id="GO:0005524">
    <property type="term" value="F:ATP binding"/>
    <property type="evidence" value="ECO:0007669"/>
    <property type="project" value="UniProtKB-KW"/>
</dbReference>
<dbReference type="AlphaFoldDB" id="A0A1Q8CPB8"/>
<dbReference type="SUPFAM" id="SSF52540">
    <property type="entry name" value="P-loop containing nucleoside triphosphate hydrolases"/>
    <property type="match status" value="1"/>
</dbReference>
<dbReference type="SMART" id="SM00421">
    <property type="entry name" value="HTH_LUXR"/>
    <property type="match status" value="1"/>
</dbReference>
<accession>A0A1Q8CPB8</accession>
<organism evidence="4 5">
    <name type="scientific">Actinophytocola xanthii</name>
    <dbReference type="NCBI Taxonomy" id="1912961"/>
    <lineage>
        <taxon>Bacteria</taxon>
        <taxon>Bacillati</taxon>
        <taxon>Actinomycetota</taxon>
        <taxon>Actinomycetes</taxon>
        <taxon>Pseudonocardiales</taxon>
        <taxon>Pseudonocardiaceae</taxon>
    </lineage>
</organism>
<evidence type="ECO:0000313" key="5">
    <source>
        <dbReference type="Proteomes" id="UP000185596"/>
    </source>
</evidence>
<protein>
    <recommendedName>
        <fullName evidence="3">HTH luxR-type domain-containing protein</fullName>
    </recommendedName>
</protein>
<evidence type="ECO:0000313" key="4">
    <source>
        <dbReference type="EMBL" id="OLF16209.1"/>
    </source>
</evidence>
<dbReference type="InterPro" id="IPR036388">
    <property type="entry name" value="WH-like_DNA-bd_sf"/>
</dbReference>
<dbReference type="InterPro" id="IPR000792">
    <property type="entry name" value="Tscrpt_reg_LuxR_C"/>
</dbReference>
<name>A0A1Q8CPB8_9PSEU</name>
<dbReference type="SUPFAM" id="SSF46894">
    <property type="entry name" value="C-terminal effector domain of the bipartite response regulators"/>
    <property type="match status" value="1"/>
</dbReference>
<gene>
    <name evidence="4" type="ORF">BU204_17700</name>
</gene>
<keyword evidence="5" id="KW-1185">Reference proteome</keyword>
<dbReference type="Pfam" id="PF13191">
    <property type="entry name" value="AAA_16"/>
    <property type="match status" value="1"/>
</dbReference>
<comment type="caution">
    <text evidence="4">The sequence shown here is derived from an EMBL/GenBank/DDBJ whole genome shotgun (WGS) entry which is preliminary data.</text>
</comment>
<dbReference type="Pfam" id="PF00196">
    <property type="entry name" value="GerE"/>
    <property type="match status" value="1"/>
</dbReference>
<feature type="domain" description="HTH luxR-type" evidence="3">
    <location>
        <begin position="862"/>
        <end position="927"/>
    </location>
</feature>
<reference evidence="4 5" key="1">
    <citation type="submission" date="2016-12" db="EMBL/GenBank/DDBJ databases">
        <title>The draft genome sequence of Actinophytocola sp. 11-183.</title>
        <authorList>
            <person name="Wang W."/>
            <person name="Yuan L."/>
        </authorList>
    </citation>
    <scope>NUCLEOTIDE SEQUENCE [LARGE SCALE GENOMIC DNA]</scope>
    <source>
        <strain evidence="4 5">11-183</strain>
    </source>
</reference>
<evidence type="ECO:0000256" key="2">
    <source>
        <dbReference type="ARBA" id="ARBA00022840"/>
    </source>
</evidence>
<keyword evidence="1" id="KW-0547">Nucleotide-binding</keyword>
<evidence type="ECO:0000259" key="3">
    <source>
        <dbReference type="PROSITE" id="PS50043"/>
    </source>
</evidence>
<dbReference type="GO" id="GO:0005737">
    <property type="term" value="C:cytoplasm"/>
    <property type="evidence" value="ECO:0007669"/>
    <property type="project" value="TreeGrafter"/>
</dbReference>
<dbReference type="PROSITE" id="PS50043">
    <property type="entry name" value="HTH_LUXR_2"/>
    <property type="match status" value="1"/>
</dbReference>
<dbReference type="Gene3D" id="1.10.10.10">
    <property type="entry name" value="Winged helix-like DNA-binding domain superfamily/Winged helix DNA-binding domain"/>
    <property type="match status" value="1"/>
</dbReference>
<proteinExistence type="predicted"/>
<dbReference type="GO" id="GO:0003677">
    <property type="term" value="F:DNA binding"/>
    <property type="evidence" value="ECO:0007669"/>
    <property type="project" value="InterPro"/>
</dbReference>
<dbReference type="GO" id="GO:0004016">
    <property type="term" value="F:adenylate cyclase activity"/>
    <property type="evidence" value="ECO:0007669"/>
    <property type="project" value="TreeGrafter"/>
</dbReference>
<dbReference type="GO" id="GO:0006355">
    <property type="term" value="P:regulation of DNA-templated transcription"/>
    <property type="evidence" value="ECO:0007669"/>
    <property type="project" value="InterPro"/>
</dbReference>
<keyword evidence="2" id="KW-0067">ATP-binding</keyword>
<dbReference type="STRING" id="1912961.BU204_17700"/>
<dbReference type="Proteomes" id="UP000185596">
    <property type="component" value="Unassembled WGS sequence"/>
</dbReference>
<dbReference type="Gene3D" id="3.40.50.300">
    <property type="entry name" value="P-loop containing nucleotide triphosphate hydrolases"/>
    <property type="match status" value="1"/>
</dbReference>
<dbReference type="InterPro" id="IPR027417">
    <property type="entry name" value="P-loop_NTPase"/>
</dbReference>
<dbReference type="PANTHER" id="PTHR16305:SF35">
    <property type="entry name" value="TRANSCRIPTIONAL ACTIVATOR DOMAIN"/>
    <property type="match status" value="1"/>
</dbReference>
<dbReference type="EMBL" id="MSIE01000031">
    <property type="protein sequence ID" value="OLF16209.1"/>
    <property type="molecule type" value="Genomic_DNA"/>
</dbReference>
<sequence length="930" mass="97598">MYLLERDHELAAVETALDAAGTGRGGLVVVSGPPGVGRSALLDAVAASPSATGFHLLRADGTPSEQDFGFGAVQQLFQPLLAHGSEAGITGWLRGAAGASRRLLVEQPWSRSHLASETVFHALHSLVVNLSEDRPVLVVVDDLQWVDAPSLRWVAYLATRLRRARILLVVAVSENREASEPLFLADVATAASLTLEPAPLSREAVGALLADGPAGDDPRLALACHSVTGGNPAAVAQVRDGLPGVGLPSGVDLEAVLQPLLTERRMAWLAAAPPEVRDLAHALAVLGEAAVPDLLQDLAGMDRVAYKSAVQAMDRLGLLADTEPPRLVHATLRDAVAVTMTVETRRRLHRSAARLLHAAGRPAELVADQLLLVGSGFAPREVEVLRQAAGAALDRCAVQTAARYLRAALLSTPHDGPERAGLLVDLAATERAVDPVSAAEHVVAALPYLRTGAERASAVLCVHPALAAADPALAEVVRRAADEVTDPVLLASRPDLALRLEARVRRMSLLDAADLARHLDRLRGAEVDELVGSGGGRELLAVLAYAAVLTAGVPAGRVGSLVERILEREPADPAHASTALPVLVHAATVVEAVAALERWLDAADGEARRQDAVGARALVSAERALLLAATGRLAGARELAETVVETRDPAAAEASAMAVVALTSVALQTRDVELGRRAGAAAARSGDPRAAVAHRLALAMVESLSGEPAAALAGFLACGRLLARTGWNGPSCAPWRVWAAMLHRRLGDLDSAGALAEEEERAARAWGAPAPLGRALRLRGVLMGGPEGLDLLRESHEVLLRSADRLELARTSVILGRTLRAAGLAGASDLLAEGERIAAQCGVGWHQETRAAGHHDPVPRILRTGRERLTRTEDAVVAFVLRGWTNRRIAEAHGVTNRAVEKNLTSVYRKLGIPGRAALVERFGAIPDND</sequence>
<dbReference type="RefSeq" id="WP_075126801.1">
    <property type="nucleotide sequence ID" value="NZ_MSIE01000031.1"/>
</dbReference>
<dbReference type="OrthoDB" id="3178131at2"/>
<dbReference type="PANTHER" id="PTHR16305">
    <property type="entry name" value="TESTICULAR SOLUBLE ADENYLYL CYCLASE"/>
    <property type="match status" value="1"/>
</dbReference>